<dbReference type="EC" id="2.7.13.3" evidence="2"/>
<feature type="coiled-coil region" evidence="9">
    <location>
        <begin position="398"/>
        <end position="453"/>
    </location>
</feature>
<evidence type="ECO:0000256" key="10">
    <source>
        <dbReference type="SAM" id="MobiDB-lite"/>
    </source>
</evidence>
<dbReference type="InterPro" id="IPR036890">
    <property type="entry name" value="HATPase_C_sf"/>
</dbReference>
<name>A0ABW0HVG8_9BACL</name>
<organism evidence="13 14">
    <name type="scientific">Cohnella soli</name>
    <dbReference type="NCBI Taxonomy" id="425005"/>
    <lineage>
        <taxon>Bacteria</taxon>
        <taxon>Bacillati</taxon>
        <taxon>Bacillota</taxon>
        <taxon>Bacilli</taxon>
        <taxon>Bacillales</taxon>
        <taxon>Paenibacillaceae</taxon>
        <taxon>Cohnella</taxon>
    </lineage>
</organism>
<dbReference type="Pfam" id="PF07730">
    <property type="entry name" value="HisKA_3"/>
    <property type="match status" value="1"/>
</dbReference>
<keyword evidence="5" id="KW-0547">Nucleotide-binding</keyword>
<feature type="transmembrane region" description="Helical" evidence="11">
    <location>
        <begin position="277"/>
        <end position="296"/>
    </location>
</feature>
<dbReference type="PANTHER" id="PTHR24421">
    <property type="entry name" value="NITRATE/NITRITE SENSOR PROTEIN NARX-RELATED"/>
    <property type="match status" value="1"/>
</dbReference>
<evidence type="ECO:0000313" key="13">
    <source>
        <dbReference type="EMBL" id="MFC5404923.1"/>
    </source>
</evidence>
<feature type="transmembrane region" description="Helical" evidence="11">
    <location>
        <begin position="333"/>
        <end position="350"/>
    </location>
</feature>
<dbReference type="InterPro" id="IPR050482">
    <property type="entry name" value="Sensor_HK_TwoCompSys"/>
</dbReference>
<keyword evidence="9" id="KW-0175">Coiled coil</keyword>
<dbReference type="EMBL" id="JBHSMI010000028">
    <property type="protein sequence ID" value="MFC5404923.1"/>
    <property type="molecule type" value="Genomic_DNA"/>
</dbReference>
<evidence type="ECO:0000256" key="9">
    <source>
        <dbReference type="SAM" id="Coils"/>
    </source>
</evidence>
<feature type="domain" description="Signal transduction histidine kinase subgroup 3 dimerisation and phosphoacceptor" evidence="12">
    <location>
        <begin position="459"/>
        <end position="524"/>
    </location>
</feature>
<feature type="region of interest" description="Disordered" evidence="10">
    <location>
        <begin position="665"/>
        <end position="687"/>
    </location>
</feature>
<evidence type="ECO:0000256" key="7">
    <source>
        <dbReference type="ARBA" id="ARBA00022840"/>
    </source>
</evidence>
<evidence type="ECO:0000256" key="3">
    <source>
        <dbReference type="ARBA" id="ARBA00022553"/>
    </source>
</evidence>
<evidence type="ECO:0000256" key="6">
    <source>
        <dbReference type="ARBA" id="ARBA00022777"/>
    </source>
</evidence>
<accession>A0ABW0HVG8</accession>
<keyword evidence="11" id="KW-1133">Transmembrane helix</keyword>
<keyword evidence="4" id="KW-0808">Transferase</keyword>
<dbReference type="RefSeq" id="WP_378135648.1">
    <property type="nucleotide sequence ID" value="NZ_JBHSMI010000028.1"/>
</dbReference>
<sequence length="687" mass="77821">MRKQAASLLIWLTVCVAVLALFVPSFYIKGDVGLGNPDSPVASLSKNWLVHYGPKPPGEGENQWQTFDETEWRKLESYKGTLWVKRTLPAIPWRNPYLFVGGMNRFEVELDGRSVYSFNMDNQPVFNQFLMTRHPIRIDPEDEGKTLALRIEWDRLPFFANAWILAGNPDQMLASFLRNDAVKYVYAIIYMIATLAGIILYLRRKEMLFFWFSTLAFTSGFGLLLLCTSLQWFVDVHEWYYWRDLLLPIGVWAFTGLYAEALGSVKRLPVRITKNTLLIYAFACLVAGIISPTLYWKMLTAGFPWLALAAIGVVIFAMLKYPAGSQPPVEKKWLRRGFIIQVVCGLGHIISNSFSSMDKWLKDAPYLLTVIGHLLANGLFLFMVCNAMILIYRVRKVYRESEQNAKELQSKNAELEQFHRNLEQLVATRTVELEQANQTLSDTLRDKAETMAEMSVLEERNRIAHEMHDVVGHTLTAAIVQLEASKKLAAKEGAMPHGKLDMVSGLVRKGLDDIRRTVRMLKSDAPQENFETTLRELIRETVETMEVAIEAYIDIPRDLGRLTEQVVYHALQEGLTNGIRHGRCSWFKYSLQSSDDGEKLEIRLWNDGAPYGQANPGFGLSTMAERIRLLGGTFTVGSSEDENGSPFGCELAITLPLRGQPAGLSDCRLSRDTDHGSTDDVRPLPRT</sequence>
<dbReference type="CDD" id="cd16917">
    <property type="entry name" value="HATPase_UhpB-NarQ-NarX-like"/>
    <property type="match status" value="1"/>
</dbReference>
<evidence type="ECO:0000256" key="1">
    <source>
        <dbReference type="ARBA" id="ARBA00000085"/>
    </source>
</evidence>
<evidence type="ECO:0000259" key="12">
    <source>
        <dbReference type="Pfam" id="PF07730"/>
    </source>
</evidence>
<dbReference type="InterPro" id="IPR011712">
    <property type="entry name" value="Sig_transdc_His_kin_sub3_dim/P"/>
</dbReference>
<feature type="transmembrane region" description="Helical" evidence="11">
    <location>
        <begin position="370"/>
        <end position="392"/>
    </location>
</feature>
<evidence type="ECO:0000313" key="14">
    <source>
        <dbReference type="Proteomes" id="UP001596113"/>
    </source>
</evidence>
<comment type="catalytic activity">
    <reaction evidence="1">
        <text>ATP + protein L-histidine = ADP + protein N-phospho-L-histidine.</text>
        <dbReference type="EC" id="2.7.13.3"/>
    </reaction>
</comment>
<keyword evidence="11" id="KW-0472">Membrane</keyword>
<evidence type="ECO:0000256" key="11">
    <source>
        <dbReference type="SAM" id="Phobius"/>
    </source>
</evidence>
<keyword evidence="11" id="KW-0812">Transmembrane</keyword>
<dbReference type="Proteomes" id="UP001596113">
    <property type="component" value="Unassembled WGS sequence"/>
</dbReference>
<evidence type="ECO:0000256" key="8">
    <source>
        <dbReference type="ARBA" id="ARBA00023012"/>
    </source>
</evidence>
<gene>
    <name evidence="13" type="ORF">ACFPOF_19455</name>
</gene>
<feature type="transmembrane region" description="Helical" evidence="11">
    <location>
        <begin position="302"/>
        <end position="321"/>
    </location>
</feature>
<dbReference type="Gene3D" id="3.30.565.10">
    <property type="entry name" value="Histidine kinase-like ATPase, C-terminal domain"/>
    <property type="match status" value="1"/>
</dbReference>
<dbReference type="SUPFAM" id="SSF55874">
    <property type="entry name" value="ATPase domain of HSP90 chaperone/DNA topoisomerase II/histidine kinase"/>
    <property type="match status" value="1"/>
</dbReference>
<evidence type="ECO:0000256" key="2">
    <source>
        <dbReference type="ARBA" id="ARBA00012438"/>
    </source>
</evidence>
<feature type="transmembrane region" description="Helical" evidence="11">
    <location>
        <begin position="184"/>
        <end position="202"/>
    </location>
</feature>
<keyword evidence="14" id="KW-1185">Reference proteome</keyword>
<keyword evidence="8" id="KW-0902">Two-component regulatory system</keyword>
<feature type="transmembrane region" description="Helical" evidence="11">
    <location>
        <begin position="245"/>
        <end position="265"/>
    </location>
</feature>
<comment type="caution">
    <text evidence="13">The sequence shown here is derived from an EMBL/GenBank/DDBJ whole genome shotgun (WGS) entry which is preliminary data.</text>
</comment>
<keyword evidence="6 13" id="KW-0418">Kinase</keyword>
<feature type="transmembrane region" description="Helical" evidence="11">
    <location>
        <begin position="209"/>
        <end position="233"/>
    </location>
</feature>
<dbReference type="PANTHER" id="PTHR24421:SF10">
    <property type="entry name" value="NITRATE_NITRITE SENSOR PROTEIN NARQ"/>
    <property type="match status" value="1"/>
</dbReference>
<dbReference type="GO" id="GO:0016301">
    <property type="term" value="F:kinase activity"/>
    <property type="evidence" value="ECO:0007669"/>
    <property type="project" value="UniProtKB-KW"/>
</dbReference>
<evidence type="ECO:0000256" key="5">
    <source>
        <dbReference type="ARBA" id="ARBA00022741"/>
    </source>
</evidence>
<protein>
    <recommendedName>
        <fullName evidence="2">histidine kinase</fullName>
        <ecNumber evidence="2">2.7.13.3</ecNumber>
    </recommendedName>
</protein>
<proteinExistence type="predicted"/>
<keyword evidence="7" id="KW-0067">ATP-binding</keyword>
<dbReference type="Gene3D" id="1.20.5.1930">
    <property type="match status" value="1"/>
</dbReference>
<reference evidence="14" key="1">
    <citation type="journal article" date="2019" name="Int. J. Syst. Evol. Microbiol.">
        <title>The Global Catalogue of Microorganisms (GCM) 10K type strain sequencing project: providing services to taxonomists for standard genome sequencing and annotation.</title>
        <authorList>
            <consortium name="The Broad Institute Genomics Platform"/>
            <consortium name="The Broad Institute Genome Sequencing Center for Infectious Disease"/>
            <person name="Wu L."/>
            <person name="Ma J."/>
        </authorList>
    </citation>
    <scope>NUCLEOTIDE SEQUENCE [LARGE SCALE GENOMIC DNA]</scope>
    <source>
        <strain evidence="14">CGMCC 1.18575</strain>
    </source>
</reference>
<evidence type="ECO:0000256" key="4">
    <source>
        <dbReference type="ARBA" id="ARBA00022679"/>
    </source>
</evidence>
<keyword evidence="3" id="KW-0597">Phosphoprotein</keyword>
<feature type="compositionally biased region" description="Basic and acidic residues" evidence="10">
    <location>
        <begin position="668"/>
        <end position="687"/>
    </location>
</feature>